<dbReference type="Proteomes" id="UP000789595">
    <property type="component" value="Unassembled WGS sequence"/>
</dbReference>
<comment type="caution">
    <text evidence="1">The sequence shown here is derived from an EMBL/GenBank/DDBJ whole genome shotgun (WGS) entry which is preliminary data.</text>
</comment>
<accession>A0A8J2STT6</accession>
<sequence>LNQLLVAHRDGLRAQRVVRRDADRLERRRVIIKFLAAEGEVLLLGLDNLGIWHGLLDLGLELEDRVTQCDLHLVHGPARVFVGK</sequence>
<name>A0A8J2STT6_9STRA</name>
<dbReference type="EMBL" id="CAKKNE010000006">
    <property type="protein sequence ID" value="CAH0380088.1"/>
    <property type="molecule type" value="Genomic_DNA"/>
</dbReference>
<evidence type="ECO:0000313" key="2">
    <source>
        <dbReference type="Proteomes" id="UP000789595"/>
    </source>
</evidence>
<gene>
    <name evidence="1" type="ORF">PECAL_6P17260</name>
</gene>
<dbReference type="AlphaFoldDB" id="A0A8J2STT6"/>
<evidence type="ECO:0000313" key="1">
    <source>
        <dbReference type="EMBL" id="CAH0380088.1"/>
    </source>
</evidence>
<keyword evidence="2" id="KW-1185">Reference proteome</keyword>
<feature type="non-terminal residue" evidence="1">
    <location>
        <position position="84"/>
    </location>
</feature>
<organism evidence="1 2">
    <name type="scientific">Pelagomonas calceolata</name>
    <dbReference type="NCBI Taxonomy" id="35677"/>
    <lineage>
        <taxon>Eukaryota</taxon>
        <taxon>Sar</taxon>
        <taxon>Stramenopiles</taxon>
        <taxon>Ochrophyta</taxon>
        <taxon>Pelagophyceae</taxon>
        <taxon>Pelagomonadales</taxon>
        <taxon>Pelagomonadaceae</taxon>
        <taxon>Pelagomonas</taxon>
    </lineage>
</organism>
<reference evidence="1" key="1">
    <citation type="submission" date="2021-11" db="EMBL/GenBank/DDBJ databases">
        <authorList>
            <consortium name="Genoscope - CEA"/>
            <person name="William W."/>
        </authorList>
    </citation>
    <scope>NUCLEOTIDE SEQUENCE</scope>
</reference>
<proteinExistence type="predicted"/>
<protein>
    <submittedName>
        <fullName evidence="1">Uncharacterized protein</fullName>
    </submittedName>
</protein>